<keyword evidence="6 8" id="KW-0479">Metal-binding</keyword>
<feature type="binding site" evidence="8 11">
    <location>
        <position position="114"/>
    </location>
    <ligand>
        <name>Mg(2+)</name>
        <dbReference type="ChEBI" id="CHEBI:18420"/>
    </ligand>
</feature>
<feature type="binding site" evidence="8 11">
    <location>
        <position position="45"/>
    </location>
    <ligand>
        <name>Mg(2+)</name>
        <dbReference type="ChEBI" id="CHEBI:18420"/>
    </ligand>
</feature>
<dbReference type="FunFam" id="3.20.20.60:FF:000003">
    <property type="entry name" value="3-methyl-2-oxobutanoate hydroxymethyltransferase"/>
    <property type="match status" value="1"/>
</dbReference>
<dbReference type="InterPro" id="IPR040442">
    <property type="entry name" value="Pyrv_kinase-like_dom_sf"/>
</dbReference>
<dbReference type="SUPFAM" id="SSF51621">
    <property type="entry name" value="Phosphoenolpyruvate/pyruvate domain"/>
    <property type="match status" value="1"/>
</dbReference>
<dbReference type="NCBIfam" id="NF001452">
    <property type="entry name" value="PRK00311.1"/>
    <property type="match status" value="1"/>
</dbReference>
<evidence type="ECO:0000256" key="10">
    <source>
        <dbReference type="PIRSR" id="PIRSR000388-2"/>
    </source>
</evidence>
<dbReference type="CDD" id="cd06557">
    <property type="entry name" value="KPHMT-like"/>
    <property type="match status" value="1"/>
</dbReference>
<evidence type="ECO:0000256" key="1">
    <source>
        <dbReference type="ARBA" id="ARBA00005033"/>
    </source>
</evidence>
<proteinExistence type="inferred from homology"/>
<accession>A0A1S8DHW1</accession>
<dbReference type="RefSeq" id="WP_083726806.1">
    <property type="nucleotide sequence ID" value="NZ_FOUD01000006.1"/>
</dbReference>
<keyword evidence="13" id="KW-1185">Reference proteome</keyword>
<dbReference type="UniPathway" id="UPA00028">
    <property type="reaction ID" value="UER00003"/>
</dbReference>
<comment type="caution">
    <text evidence="12">The sequence shown here is derived from an EMBL/GenBank/DDBJ whole genome shotgun (WGS) entry which is preliminary data.</text>
</comment>
<feature type="binding site" evidence="8 10">
    <location>
        <position position="84"/>
    </location>
    <ligand>
        <name>3-methyl-2-oxobutanoate</name>
        <dbReference type="ChEBI" id="CHEBI:11851"/>
    </ligand>
</feature>
<protein>
    <recommendedName>
        <fullName evidence="8">3-methyl-2-oxobutanoate hydroxymethyltransferase</fullName>
        <ecNumber evidence="8">2.1.2.11</ecNumber>
    </recommendedName>
    <alternativeName>
        <fullName evidence="8">Ketopantoate hydroxymethyltransferase</fullName>
        <shortName evidence="8">KPHMT</shortName>
    </alternativeName>
</protein>
<sequence>MPDVTLTTLNKLKQSGEKIVCLTAYDATFAHVESEAGVEVMLIGDSLGMVLQGHDSTLPVSVDDMAYHTAAVKRGNKGALIMADLPFMAYATLEQALTNSTTLMQAGAHMVKLEGGRWLADSIEVLSRNGIPVCAHMGLTPQAVNVLGGFKVQGRDEVQARAMIEDAKALEAAGAAMLLLECVPPALANAITQAVKVPVIGIGAGSGTDGQVLVVHDMLGLSLSGRVPRFVKNFMSGQPDIPAAIRAYVAAVKNVEFPAAEHEF</sequence>
<comment type="cofactor">
    <cofactor evidence="8 11">
        <name>Mg(2+)</name>
        <dbReference type="ChEBI" id="CHEBI:18420"/>
    </cofactor>
    <text evidence="8 11">Binds 1 Mg(2+) ion per subunit.</text>
</comment>
<dbReference type="PANTHER" id="PTHR20881">
    <property type="entry name" value="3-METHYL-2-OXOBUTANOATE HYDROXYMETHYLTRANSFERASE"/>
    <property type="match status" value="1"/>
</dbReference>
<keyword evidence="5 8" id="KW-0808">Transferase</keyword>
<dbReference type="OrthoDB" id="9781789at2"/>
<evidence type="ECO:0000256" key="6">
    <source>
        <dbReference type="ARBA" id="ARBA00022723"/>
    </source>
</evidence>
<dbReference type="InterPro" id="IPR015813">
    <property type="entry name" value="Pyrv/PenolPyrv_kinase-like_dom"/>
</dbReference>
<evidence type="ECO:0000256" key="5">
    <source>
        <dbReference type="ARBA" id="ARBA00022679"/>
    </source>
</evidence>
<dbReference type="Gene3D" id="3.20.20.60">
    <property type="entry name" value="Phosphoenolpyruvate-binding domains"/>
    <property type="match status" value="1"/>
</dbReference>
<dbReference type="Proteomes" id="UP000242847">
    <property type="component" value="Unassembled WGS sequence"/>
</dbReference>
<comment type="subunit">
    <text evidence="3 8">Homodecamer; pentamer of dimers.</text>
</comment>
<dbReference type="HAMAP" id="MF_00156">
    <property type="entry name" value="PanB"/>
    <property type="match status" value="1"/>
</dbReference>
<reference evidence="12 13" key="1">
    <citation type="submission" date="2017-01" db="EMBL/GenBank/DDBJ databases">
        <title>Draft genome sequence of Pseudomonas pachastrellae type strain CCUG 46540T from a deep sea.</title>
        <authorList>
            <person name="Gomila M."/>
            <person name="Mulet M."/>
            <person name="Lalucat J."/>
            <person name="Garcia-Valdes E."/>
        </authorList>
    </citation>
    <scope>NUCLEOTIDE SEQUENCE [LARGE SCALE GENOMIC DNA]</scope>
    <source>
        <strain evidence="12 13">CCUG 46540</strain>
    </source>
</reference>
<dbReference type="Pfam" id="PF02548">
    <property type="entry name" value="Pantoate_transf"/>
    <property type="match status" value="1"/>
</dbReference>
<dbReference type="EC" id="2.1.2.11" evidence="8"/>
<gene>
    <name evidence="8" type="primary">panB</name>
    <name evidence="12" type="ORF">BXT89_08845</name>
</gene>
<organism evidence="12 13">
    <name type="scientific">Halopseudomonas pachastrellae</name>
    <dbReference type="NCBI Taxonomy" id="254161"/>
    <lineage>
        <taxon>Bacteria</taxon>
        <taxon>Pseudomonadati</taxon>
        <taxon>Pseudomonadota</taxon>
        <taxon>Gammaproteobacteria</taxon>
        <taxon>Pseudomonadales</taxon>
        <taxon>Pseudomonadaceae</taxon>
        <taxon>Halopseudomonas</taxon>
    </lineage>
</organism>
<evidence type="ECO:0000313" key="12">
    <source>
        <dbReference type="EMBL" id="ONM44180.1"/>
    </source>
</evidence>
<evidence type="ECO:0000256" key="7">
    <source>
        <dbReference type="ARBA" id="ARBA00056497"/>
    </source>
</evidence>
<dbReference type="EMBL" id="MUBC01000016">
    <property type="protein sequence ID" value="ONM44180.1"/>
    <property type="molecule type" value="Genomic_DNA"/>
</dbReference>
<feature type="binding site" evidence="8 11">
    <location>
        <position position="84"/>
    </location>
    <ligand>
        <name>Mg(2+)</name>
        <dbReference type="ChEBI" id="CHEBI:18420"/>
    </ligand>
</feature>
<comment type="subcellular location">
    <subcellularLocation>
        <location evidence="8">Cytoplasm</location>
    </subcellularLocation>
</comment>
<evidence type="ECO:0000256" key="4">
    <source>
        <dbReference type="ARBA" id="ARBA00022655"/>
    </source>
</evidence>
<dbReference type="InterPro" id="IPR003700">
    <property type="entry name" value="Pantoate_hydroxy_MeTrfase"/>
</dbReference>
<evidence type="ECO:0000256" key="3">
    <source>
        <dbReference type="ARBA" id="ARBA00011424"/>
    </source>
</evidence>
<name>A0A1S8DHW1_9GAMM</name>
<dbReference type="GO" id="GO:0005737">
    <property type="term" value="C:cytoplasm"/>
    <property type="evidence" value="ECO:0007669"/>
    <property type="project" value="UniProtKB-SubCell"/>
</dbReference>
<comment type="function">
    <text evidence="7 8">Catalyzes the reversible reaction in which hydroxymethyl group from 5,10-methylenetetrahydrofolate is transferred onto alpha-ketoisovalerate to form ketopantoate.</text>
</comment>
<keyword evidence="8" id="KW-0963">Cytoplasm</keyword>
<keyword evidence="4 8" id="KW-0566">Pantothenate biosynthesis</keyword>
<evidence type="ECO:0000256" key="8">
    <source>
        <dbReference type="HAMAP-Rule" id="MF_00156"/>
    </source>
</evidence>
<keyword evidence="8 11" id="KW-0460">Magnesium</keyword>
<dbReference type="PANTHER" id="PTHR20881:SF0">
    <property type="entry name" value="3-METHYL-2-OXOBUTANOATE HYDROXYMETHYLTRANSFERASE"/>
    <property type="match status" value="1"/>
</dbReference>
<dbReference type="PIRSF" id="PIRSF000388">
    <property type="entry name" value="Pantoate_hydroxy_MeTrfase"/>
    <property type="match status" value="1"/>
</dbReference>
<feature type="binding site" evidence="8 10">
    <location>
        <position position="112"/>
    </location>
    <ligand>
        <name>3-methyl-2-oxobutanoate</name>
        <dbReference type="ChEBI" id="CHEBI:11851"/>
    </ligand>
</feature>
<dbReference type="AlphaFoldDB" id="A0A1S8DHW1"/>
<evidence type="ECO:0000313" key="13">
    <source>
        <dbReference type="Proteomes" id="UP000242847"/>
    </source>
</evidence>
<feature type="active site" description="Proton acceptor" evidence="8 9">
    <location>
        <position position="181"/>
    </location>
</feature>
<feature type="binding site" evidence="8 10">
    <location>
        <begin position="45"/>
        <end position="46"/>
    </location>
    <ligand>
        <name>3-methyl-2-oxobutanoate</name>
        <dbReference type="ChEBI" id="CHEBI:11851"/>
    </ligand>
</feature>
<dbReference type="GO" id="GO:0015940">
    <property type="term" value="P:pantothenate biosynthetic process"/>
    <property type="evidence" value="ECO:0007669"/>
    <property type="project" value="UniProtKB-UniRule"/>
</dbReference>
<evidence type="ECO:0000256" key="9">
    <source>
        <dbReference type="PIRSR" id="PIRSR000388-1"/>
    </source>
</evidence>
<comment type="similarity">
    <text evidence="2 8">Belongs to the PanB family.</text>
</comment>
<comment type="pathway">
    <text evidence="1 8">Cofactor biosynthesis; (R)-pantothenate biosynthesis; (R)-pantoate from 3-methyl-2-oxobutanoate: step 1/2.</text>
</comment>
<dbReference type="STRING" id="254161.SAMN05216256_106165"/>
<dbReference type="GO" id="GO:0032259">
    <property type="term" value="P:methylation"/>
    <property type="evidence" value="ECO:0007669"/>
    <property type="project" value="UniProtKB-KW"/>
</dbReference>
<dbReference type="GO" id="GO:0003864">
    <property type="term" value="F:3-methyl-2-oxobutanoate hydroxymethyltransferase activity"/>
    <property type="evidence" value="ECO:0007669"/>
    <property type="project" value="UniProtKB-UniRule"/>
</dbReference>
<evidence type="ECO:0000256" key="11">
    <source>
        <dbReference type="PIRSR" id="PIRSR000388-3"/>
    </source>
</evidence>
<keyword evidence="12" id="KW-0489">Methyltransferase</keyword>
<evidence type="ECO:0000256" key="2">
    <source>
        <dbReference type="ARBA" id="ARBA00008676"/>
    </source>
</evidence>
<comment type="catalytic activity">
    <reaction evidence="8">
        <text>(6R)-5,10-methylene-5,6,7,8-tetrahydrofolate + 3-methyl-2-oxobutanoate + H2O = 2-dehydropantoate + (6S)-5,6,7,8-tetrahydrofolate</text>
        <dbReference type="Rhea" id="RHEA:11824"/>
        <dbReference type="ChEBI" id="CHEBI:11561"/>
        <dbReference type="ChEBI" id="CHEBI:11851"/>
        <dbReference type="ChEBI" id="CHEBI:15377"/>
        <dbReference type="ChEBI" id="CHEBI:15636"/>
        <dbReference type="ChEBI" id="CHEBI:57453"/>
        <dbReference type="EC" id="2.1.2.11"/>
    </reaction>
</comment>
<dbReference type="GO" id="GO:0008168">
    <property type="term" value="F:methyltransferase activity"/>
    <property type="evidence" value="ECO:0007669"/>
    <property type="project" value="UniProtKB-KW"/>
</dbReference>
<dbReference type="GO" id="GO:0000287">
    <property type="term" value="F:magnesium ion binding"/>
    <property type="evidence" value="ECO:0007669"/>
    <property type="project" value="TreeGrafter"/>
</dbReference>
<dbReference type="NCBIfam" id="TIGR00222">
    <property type="entry name" value="panB"/>
    <property type="match status" value="1"/>
</dbReference>